<comment type="caution">
    <text evidence="7">The sequence shown here is derived from an EMBL/GenBank/DDBJ whole genome shotgun (WGS) entry which is preliminary data.</text>
</comment>
<feature type="domain" description="Cyclin-dependent kinase inhibitor" evidence="6">
    <location>
        <begin position="173"/>
        <end position="215"/>
    </location>
</feature>
<keyword evidence="3 5" id="KW-0649">Protein kinase inhibitor</keyword>
<evidence type="ECO:0000256" key="1">
    <source>
        <dbReference type="ARBA" id="ARBA00004642"/>
    </source>
</evidence>
<comment type="similarity">
    <text evidence="2 5">Belongs to the CDI family. ICK/KRP subfamily.</text>
</comment>
<evidence type="ECO:0000256" key="4">
    <source>
        <dbReference type="ARBA" id="ARBA00023306"/>
    </source>
</evidence>
<evidence type="ECO:0000313" key="8">
    <source>
        <dbReference type="Proteomes" id="UP000326396"/>
    </source>
</evidence>
<reference evidence="7 8" key="1">
    <citation type="submission" date="2019-05" db="EMBL/GenBank/DDBJ databases">
        <title>Mikania micrantha, genome provides insights into the molecular mechanism of rapid growth.</title>
        <authorList>
            <person name="Liu B."/>
        </authorList>
    </citation>
    <scope>NUCLEOTIDE SEQUENCE [LARGE SCALE GENOMIC DNA]</scope>
    <source>
        <strain evidence="7">NLD-2019</strain>
        <tissue evidence="7">Leaf</tissue>
    </source>
</reference>
<dbReference type="Pfam" id="PF02234">
    <property type="entry name" value="CDI"/>
    <property type="match status" value="1"/>
</dbReference>
<accession>A0A5N6MCU4</accession>
<keyword evidence="8" id="KW-1185">Reference proteome</keyword>
<evidence type="ECO:0000259" key="6">
    <source>
        <dbReference type="Pfam" id="PF02234"/>
    </source>
</evidence>
<dbReference type="GO" id="GO:0004861">
    <property type="term" value="F:cyclin-dependent protein serine/threonine kinase inhibitor activity"/>
    <property type="evidence" value="ECO:0007669"/>
    <property type="project" value="UniProtKB-UniRule"/>
</dbReference>
<evidence type="ECO:0000313" key="7">
    <source>
        <dbReference type="EMBL" id="KAD3338414.1"/>
    </source>
</evidence>
<dbReference type="PANTHER" id="PTHR46776">
    <property type="entry name" value="CYCLIN-DEPENDENT KINASE INHIBITOR 4-RELATED"/>
    <property type="match status" value="1"/>
</dbReference>
<dbReference type="InterPro" id="IPR003175">
    <property type="entry name" value="CDI_dom"/>
</dbReference>
<keyword evidence="4" id="KW-0131">Cell cycle</keyword>
<evidence type="ECO:0000256" key="5">
    <source>
        <dbReference type="PIRNR" id="PIRNR017811"/>
    </source>
</evidence>
<evidence type="ECO:0000256" key="3">
    <source>
        <dbReference type="ARBA" id="ARBA00023013"/>
    </source>
</evidence>
<dbReference type="OrthoDB" id="6373236at2759"/>
<dbReference type="Gene3D" id="4.10.365.10">
    <property type="entry name" value="p27"/>
    <property type="match status" value="1"/>
</dbReference>
<dbReference type="GO" id="GO:0051726">
    <property type="term" value="P:regulation of cell cycle"/>
    <property type="evidence" value="ECO:0007669"/>
    <property type="project" value="InterPro"/>
</dbReference>
<evidence type="ECO:0000256" key="2">
    <source>
        <dbReference type="ARBA" id="ARBA00010274"/>
    </source>
</evidence>
<gene>
    <name evidence="7" type="ORF">E3N88_33935</name>
</gene>
<dbReference type="PIRSF" id="PIRSF017811">
    <property type="entry name" value="CDK_inhib_pln"/>
    <property type="match status" value="1"/>
</dbReference>
<dbReference type="EMBL" id="SZYD01000016">
    <property type="protein sequence ID" value="KAD3338414.1"/>
    <property type="molecule type" value="Genomic_DNA"/>
</dbReference>
<proteinExistence type="inferred from homology"/>
<name>A0A5N6MCU4_9ASTR</name>
<dbReference type="InterPro" id="IPR044275">
    <property type="entry name" value="KRP"/>
</dbReference>
<dbReference type="Proteomes" id="UP000326396">
    <property type="component" value="Linkage Group LG6"/>
</dbReference>
<comment type="subcellular location">
    <subcellularLocation>
        <location evidence="1">Nucleus</location>
        <location evidence="1">Nucleoplasm</location>
    </subcellularLocation>
</comment>
<dbReference type="AlphaFoldDB" id="A0A5N6MCU4"/>
<dbReference type="GO" id="GO:0005654">
    <property type="term" value="C:nucleoplasm"/>
    <property type="evidence" value="ECO:0007669"/>
    <property type="project" value="UniProtKB-SubCell"/>
</dbReference>
<organism evidence="7 8">
    <name type="scientific">Mikania micrantha</name>
    <name type="common">bitter vine</name>
    <dbReference type="NCBI Taxonomy" id="192012"/>
    <lineage>
        <taxon>Eukaryota</taxon>
        <taxon>Viridiplantae</taxon>
        <taxon>Streptophyta</taxon>
        <taxon>Embryophyta</taxon>
        <taxon>Tracheophyta</taxon>
        <taxon>Spermatophyta</taxon>
        <taxon>Magnoliopsida</taxon>
        <taxon>eudicotyledons</taxon>
        <taxon>Gunneridae</taxon>
        <taxon>Pentapetalae</taxon>
        <taxon>asterids</taxon>
        <taxon>campanulids</taxon>
        <taxon>Asterales</taxon>
        <taxon>Asteraceae</taxon>
        <taxon>Asteroideae</taxon>
        <taxon>Heliantheae alliance</taxon>
        <taxon>Eupatorieae</taxon>
        <taxon>Mikania</taxon>
    </lineage>
</organism>
<sequence length="218" mass="24825">MGKYMRKPKLTGDTVAVMDVSHGVRTRAKTLALQKLQALKSPTTVPPPTEHHPEPSYLQLRSRRLEKPPVKQLTCCRRQNPNPSFVSCSDVSQSVESGSVETRIEGGEETEEACFGENNLYFDGRERRTRERTPCSSIKDLNALSTPGSSTRTRILQASNQISNNSITRSMPLAREIEEFFIVHEQEQQKRFADKYNFDFVDEKPLEGCYEWVKVESL</sequence>
<protein>
    <recommendedName>
        <fullName evidence="5">Cyclin-dependent kinase inhibitor</fullName>
    </recommendedName>
</protein>
<dbReference type="InterPro" id="IPR044898">
    <property type="entry name" value="CDI_dom_sf"/>
</dbReference>